<evidence type="ECO:0000313" key="2">
    <source>
        <dbReference type="Proteomes" id="UP000686327"/>
    </source>
</evidence>
<reference evidence="1 2" key="1">
    <citation type="submission" date="2021-04" db="EMBL/GenBank/DDBJ databases">
        <authorList>
            <person name="Seiffert S.N."/>
        </authorList>
    </citation>
    <scope>NUCLEOTIDE SEQUENCE [LARGE SCALE GENOMIC DNA]</scope>
    <source>
        <strain evidence="1 2">1</strain>
    </source>
</reference>
<organism evidence="1 2">
    <name type="scientific">Cedecea davisae</name>
    <dbReference type="NCBI Taxonomy" id="158484"/>
    <lineage>
        <taxon>Bacteria</taxon>
        <taxon>Pseudomonadati</taxon>
        <taxon>Pseudomonadota</taxon>
        <taxon>Gammaproteobacteria</taxon>
        <taxon>Enterobacterales</taxon>
        <taxon>Enterobacteriaceae</taxon>
        <taxon>Cedecea</taxon>
    </lineage>
</organism>
<reference evidence="2" key="2">
    <citation type="submission" date="2023-07" db="EMBL/GenBank/DDBJ databases">
        <title>Cedecea davisae an AmpC producer and its therapeutic implications.</title>
        <authorList>
            <person name="Notter J."/>
        </authorList>
    </citation>
    <scope>NUCLEOTIDE SEQUENCE [LARGE SCALE GENOMIC DNA]</scope>
    <source>
        <strain evidence="2">1</strain>
    </source>
</reference>
<keyword evidence="2" id="KW-1185">Reference proteome</keyword>
<dbReference type="EMBL" id="JAGRYU010000035">
    <property type="protein sequence ID" value="MBU4684522.1"/>
    <property type="molecule type" value="Genomic_DNA"/>
</dbReference>
<dbReference type="RefSeq" id="WP_216377222.1">
    <property type="nucleotide sequence ID" value="NZ_JAGRYT010000038.1"/>
</dbReference>
<proteinExistence type="predicted"/>
<comment type="caution">
    <text evidence="1">The sequence shown here is derived from an EMBL/GenBank/DDBJ whole genome shotgun (WGS) entry which is preliminary data.</text>
</comment>
<evidence type="ECO:0000313" key="1">
    <source>
        <dbReference type="EMBL" id="MBU4684522.1"/>
    </source>
</evidence>
<name>A0ABS6DN84_9ENTR</name>
<sequence>MGQGQGQALADRLNSPDVTDKLSDFPLLNVCIWAWRDISEDLAVREWVDCQIVEDETFMNLLLQLRYHGTSSEDGRYRALKLSNMTEFLGDIDAITDRIAHLKEAGNFTELVEQVEQSIERNRF</sequence>
<protein>
    <submittedName>
        <fullName evidence="1">Uncharacterized protein</fullName>
    </submittedName>
</protein>
<dbReference type="Proteomes" id="UP000686327">
    <property type="component" value="Unassembled WGS sequence"/>
</dbReference>
<accession>A0ABS6DN84</accession>
<gene>
    <name evidence="1" type="ORF">KC222_21230</name>
</gene>